<accession>A0ABR0L382</accession>
<evidence type="ECO:0000313" key="3">
    <source>
        <dbReference type="EMBL" id="KAK5142833.1"/>
    </source>
</evidence>
<dbReference type="Pfam" id="PF05042">
    <property type="entry name" value="Caleosin"/>
    <property type="match status" value="2"/>
</dbReference>
<protein>
    <recommendedName>
        <fullName evidence="5">Caleosin domain-containing protein</fullName>
    </recommendedName>
</protein>
<keyword evidence="4" id="KW-1185">Reference proteome</keyword>
<dbReference type="Proteomes" id="UP001308179">
    <property type="component" value="Unassembled WGS sequence"/>
</dbReference>
<evidence type="ECO:0000256" key="2">
    <source>
        <dbReference type="SAM" id="MobiDB-lite"/>
    </source>
</evidence>
<dbReference type="PANTHER" id="PTHR31495">
    <property type="entry name" value="PEROXYGENASE 3-RELATED"/>
    <property type="match status" value="1"/>
</dbReference>
<gene>
    <name evidence="3" type="ORF">LTR32_004908</name>
</gene>
<comment type="similarity">
    <text evidence="1">Belongs to the caleosin family.</text>
</comment>
<proteinExistence type="inferred from homology"/>
<name>A0ABR0L382_9PEZI</name>
<dbReference type="InterPro" id="IPR007736">
    <property type="entry name" value="Caleosin-related"/>
</dbReference>
<organism evidence="3 4">
    <name type="scientific">Rachicladosporium monterosium</name>
    <dbReference type="NCBI Taxonomy" id="1507873"/>
    <lineage>
        <taxon>Eukaryota</taxon>
        <taxon>Fungi</taxon>
        <taxon>Dikarya</taxon>
        <taxon>Ascomycota</taxon>
        <taxon>Pezizomycotina</taxon>
        <taxon>Dothideomycetes</taxon>
        <taxon>Dothideomycetidae</taxon>
        <taxon>Cladosporiales</taxon>
        <taxon>Cladosporiaceae</taxon>
        <taxon>Rachicladosporium</taxon>
    </lineage>
</organism>
<comment type="caution">
    <text evidence="3">The sequence shown here is derived from an EMBL/GenBank/DDBJ whole genome shotgun (WGS) entry which is preliminary data.</text>
</comment>
<evidence type="ECO:0008006" key="5">
    <source>
        <dbReference type="Google" id="ProtNLM"/>
    </source>
</evidence>
<feature type="region of interest" description="Disordered" evidence="2">
    <location>
        <begin position="69"/>
        <end position="91"/>
    </location>
</feature>
<evidence type="ECO:0000256" key="1">
    <source>
        <dbReference type="ARBA" id="ARBA00006765"/>
    </source>
</evidence>
<evidence type="ECO:0000313" key="4">
    <source>
        <dbReference type="Proteomes" id="UP001308179"/>
    </source>
</evidence>
<dbReference type="PANTHER" id="PTHR31495:SF0">
    <property type="entry name" value="BINDING PROTEIN CALEOSIN, PUTATIVE (AFU_ORTHOLOGUE AFUA_5G13750)-RELATED"/>
    <property type="match status" value="1"/>
</dbReference>
<reference evidence="3 4" key="1">
    <citation type="submission" date="2023-08" db="EMBL/GenBank/DDBJ databases">
        <title>Black Yeasts Isolated from many extreme environments.</title>
        <authorList>
            <person name="Coleine C."/>
            <person name="Stajich J.E."/>
            <person name="Selbmann L."/>
        </authorList>
    </citation>
    <scope>NUCLEOTIDE SEQUENCE [LARGE SCALE GENOMIC DNA]</scope>
    <source>
        <strain evidence="3 4">CCFEE 5386</strain>
    </source>
</reference>
<dbReference type="EMBL" id="JAVRRR010000382">
    <property type="protein sequence ID" value="KAK5142833.1"/>
    <property type="molecule type" value="Genomic_DNA"/>
</dbReference>
<sequence>MGIFDFVQALLAAVPDRNDADINANPTVKQLVKLHGQDISHYPPDKPYSVSVFTSPLTLTRLPYIPAPQSPLLDPGTPRATTAPSTDSPHGTLQTNWAARHAHRTVLQQHCAYWDPDSDGIIWPLDIWRGVRAWGWNIFLSALATCIIHAGLSYPSVPGSWLPDPFMRIWVRQVHKCKHGSDSGSYDTEGRFSPQNFEGLFAKFDGGGKGGLDVMDVARALKGQRCAFDFFGWSAAALECEFGGVWVRLMGYVADDYAGLAVYLLLWPEDGVIRKEDIRRVFDGSIFQQKADEYAEKCARQGRTRKAVVYGKRGY</sequence>
<feature type="compositionally biased region" description="Polar residues" evidence="2">
    <location>
        <begin position="79"/>
        <end position="91"/>
    </location>
</feature>